<evidence type="ECO:0000313" key="4">
    <source>
        <dbReference type="EMBL" id="ETX03674.1"/>
    </source>
</evidence>
<sequence length="275" mass="32097">MKLPDFIVIGSQKCATSSLCHALYSHPEIFFPDVKEPHFFSVQENYRKGMEWYSQIFSRSNEKKITGEGSTSYTMYLQRPEIPTRIATHLPHVKLIYITRHPLQRLESAWMHLRFRNRFAGTFAEALKAFPYLIDTSLYWAQINRYRDHYSDEQMLILFSEELISHPVETLKRVFSFLNVDTTVASPEMVEAKNVSLGRRVDTPALFFLRHLRGMKRIVKYAPASARRLVVNALSESLQERPTWPADVRDRVLEVIRPDAQAFLQFYGGAFPSFR</sequence>
<reference evidence="4 5" key="1">
    <citation type="journal article" date="2014" name="Nature">
        <title>An environmental bacterial taxon with a large and distinct metabolic repertoire.</title>
        <authorList>
            <person name="Wilson M.C."/>
            <person name="Mori T."/>
            <person name="Ruckert C."/>
            <person name="Uria A.R."/>
            <person name="Helf M.J."/>
            <person name="Takada K."/>
            <person name="Gernert C."/>
            <person name="Steffens U.A."/>
            <person name="Heycke N."/>
            <person name="Schmitt S."/>
            <person name="Rinke C."/>
            <person name="Helfrich E.J."/>
            <person name="Brachmann A.O."/>
            <person name="Gurgui C."/>
            <person name="Wakimoto T."/>
            <person name="Kracht M."/>
            <person name="Crusemann M."/>
            <person name="Hentschel U."/>
            <person name="Abe I."/>
            <person name="Matsunaga S."/>
            <person name="Kalinowski J."/>
            <person name="Takeyama H."/>
            <person name="Piel J."/>
        </authorList>
    </citation>
    <scope>NUCLEOTIDE SEQUENCE [LARGE SCALE GENOMIC DNA]</scope>
    <source>
        <strain evidence="5">TSY2</strain>
    </source>
</reference>
<evidence type="ECO:0000256" key="2">
    <source>
        <dbReference type="ARBA" id="ARBA00023180"/>
    </source>
</evidence>
<dbReference type="HOGENOM" id="CLU_017703_1_1_7"/>
<evidence type="ECO:0000313" key="5">
    <source>
        <dbReference type="Proteomes" id="UP000019140"/>
    </source>
</evidence>
<dbReference type="InterPro" id="IPR037359">
    <property type="entry name" value="NST/OST"/>
</dbReference>
<dbReference type="InterPro" id="IPR000863">
    <property type="entry name" value="Sulfotransferase_dom"/>
</dbReference>
<keyword evidence="5" id="KW-1185">Reference proteome</keyword>
<evidence type="ECO:0000259" key="3">
    <source>
        <dbReference type="Pfam" id="PF00685"/>
    </source>
</evidence>
<comment type="caution">
    <text evidence="4">The sequence shown here is derived from an EMBL/GenBank/DDBJ whole genome shotgun (WGS) entry which is preliminary data.</text>
</comment>
<organism evidence="4 5">
    <name type="scientific">Candidatus Entotheonella gemina</name>
    <dbReference type="NCBI Taxonomy" id="1429439"/>
    <lineage>
        <taxon>Bacteria</taxon>
        <taxon>Pseudomonadati</taxon>
        <taxon>Nitrospinota/Tectimicrobiota group</taxon>
        <taxon>Candidatus Tectimicrobiota</taxon>
        <taxon>Candidatus Entotheonellia</taxon>
        <taxon>Candidatus Entotheonellales</taxon>
        <taxon>Candidatus Entotheonellaceae</taxon>
        <taxon>Candidatus Entotheonella</taxon>
    </lineage>
</organism>
<dbReference type="InterPro" id="IPR027417">
    <property type="entry name" value="P-loop_NTPase"/>
</dbReference>
<feature type="non-terminal residue" evidence="4">
    <location>
        <position position="275"/>
    </location>
</feature>
<evidence type="ECO:0000256" key="1">
    <source>
        <dbReference type="ARBA" id="ARBA00022679"/>
    </source>
</evidence>
<gene>
    <name evidence="4" type="ORF">ETSY2_32835</name>
</gene>
<dbReference type="AlphaFoldDB" id="W4M001"/>
<dbReference type="Pfam" id="PF00685">
    <property type="entry name" value="Sulfotransfer_1"/>
    <property type="match status" value="1"/>
</dbReference>
<dbReference type="Proteomes" id="UP000019140">
    <property type="component" value="Unassembled WGS sequence"/>
</dbReference>
<keyword evidence="1" id="KW-0808">Transferase</keyword>
<name>W4M001_9BACT</name>
<dbReference type="EMBL" id="AZHX01001402">
    <property type="protein sequence ID" value="ETX03674.1"/>
    <property type="molecule type" value="Genomic_DNA"/>
</dbReference>
<dbReference type="SUPFAM" id="SSF52540">
    <property type="entry name" value="P-loop containing nucleoside triphosphate hydrolases"/>
    <property type="match status" value="1"/>
</dbReference>
<accession>W4M001</accession>
<dbReference type="PANTHER" id="PTHR10605:SF56">
    <property type="entry name" value="BIFUNCTIONAL HEPARAN SULFATE N-DEACETYLASE_N-SULFOTRANSFERASE"/>
    <property type="match status" value="1"/>
</dbReference>
<dbReference type="GO" id="GO:0008146">
    <property type="term" value="F:sulfotransferase activity"/>
    <property type="evidence" value="ECO:0007669"/>
    <property type="project" value="InterPro"/>
</dbReference>
<dbReference type="PANTHER" id="PTHR10605">
    <property type="entry name" value="HEPARAN SULFATE SULFOTRANSFERASE"/>
    <property type="match status" value="1"/>
</dbReference>
<feature type="domain" description="Sulfotransferase" evidence="3">
    <location>
        <begin position="4"/>
        <end position="183"/>
    </location>
</feature>
<dbReference type="Gene3D" id="3.40.50.300">
    <property type="entry name" value="P-loop containing nucleotide triphosphate hydrolases"/>
    <property type="match status" value="1"/>
</dbReference>
<keyword evidence="2" id="KW-0325">Glycoprotein</keyword>
<proteinExistence type="predicted"/>
<protein>
    <recommendedName>
        <fullName evidence="3">Sulfotransferase domain-containing protein</fullName>
    </recommendedName>
</protein>